<organism evidence="1 2">
    <name type="scientific">Clostridium innocuum</name>
    <dbReference type="NCBI Taxonomy" id="1522"/>
    <lineage>
        <taxon>Bacteria</taxon>
        <taxon>Bacillati</taxon>
        <taxon>Bacillota</taxon>
        <taxon>Clostridia</taxon>
        <taxon>Eubacteriales</taxon>
        <taxon>Clostridiaceae</taxon>
        <taxon>Clostridium</taxon>
    </lineage>
</organism>
<evidence type="ECO:0000313" key="2">
    <source>
        <dbReference type="Proteomes" id="UP000503330"/>
    </source>
</evidence>
<sequence length="61" mass="6581">MYNSRCNCSSNSGRGSSCARNGERIMVNQSGYNTERRSRCSCVNTYRPGCGGNHGSYGCSS</sequence>
<reference evidence="1 2" key="1">
    <citation type="submission" date="2020-02" db="EMBL/GenBank/DDBJ databases">
        <authorList>
            <person name="Kociolek L.K."/>
            <person name="Ozer E.A."/>
        </authorList>
    </citation>
    <scope>NUCLEOTIDE SEQUENCE [LARGE SCALE GENOMIC DNA]</scope>
    <source>
        <strain evidence="1 2">ATCC 14501</strain>
    </source>
</reference>
<evidence type="ECO:0000313" key="1">
    <source>
        <dbReference type="EMBL" id="QJA03641.1"/>
    </source>
</evidence>
<name>A0AAP9MIG0_CLOIN</name>
<dbReference type="EMBL" id="CP048838">
    <property type="protein sequence ID" value="QJA03641.1"/>
    <property type="molecule type" value="Genomic_DNA"/>
</dbReference>
<proteinExistence type="predicted"/>
<gene>
    <name evidence="1" type="ORF">G4D54_14920</name>
</gene>
<dbReference type="Proteomes" id="UP000503330">
    <property type="component" value="Chromosome"/>
</dbReference>
<dbReference type="GeneID" id="61926855"/>
<protein>
    <submittedName>
        <fullName evidence="1">Uncharacterized protein</fullName>
    </submittedName>
</protein>
<dbReference type="AlphaFoldDB" id="A0AAP9MIG0"/>
<dbReference type="RefSeq" id="WP_002609907.1">
    <property type="nucleotide sequence ID" value="NZ_BAAACC010000010.1"/>
</dbReference>
<accession>A0AAP9MIG0</accession>